<gene>
    <name evidence="5" type="ORF">OR613_19670</name>
</gene>
<dbReference type="Proteomes" id="UP001210130">
    <property type="component" value="Chromosome"/>
</dbReference>
<dbReference type="GO" id="GO:0003677">
    <property type="term" value="F:DNA binding"/>
    <property type="evidence" value="ECO:0007669"/>
    <property type="project" value="UniProtKB-KW"/>
</dbReference>
<dbReference type="InterPro" id="IPR000792">
    <property type="entry name" value="Tscrpt_reg_LuxR_C"/>
</dbReference>
<dbReference type="SUPFAM" id="SSF46894">
    <property type="entry name" value="C-terminal effector domain of the bipartite response regulators"/>
    <property type="match status" value="1"/>
</dbReference>
<evidence type="ECO:0000256" key="3">
    <source>
        <dbReference type="ARBA" id="ARBA00023163"/>
    </source>
</evidence>
<name>A0AAJ5QSD8_9ENTR</name>
<keyword evidence="3" id="KW-0804">Transcription</keyword>
<evidence type="ECO:0000256" key="1">
    <source>
        <dbReference type="ARBA" id="ARBA00023015"/>
    </source>
</evidence>
<dbReference type="Gene3D" id="1.10.10.10">
    <property type="entry name" value="Winged helix-like DNA-binding domain superfamily/Winged helix DNA-binding domain"/>
    <property type="match status" value="1"/>
</dbReference>
<dbReference type="PANTHER" id="PTHR44688:SF16">
    <property type="entry name" value="DNA-BINDING TRANSCRIPTIONAL ACTIVATOR DEVR_DOSR"/>
    <property type="match status" value="1"/>
</dbReference>
<keyword evidence="1" id="KW-0805">Transcription regulation</keyword>
<accession>A0AAJ5QSD8</accession>
<evidence type="ECO:0000259" key="4">
    <source>
        <dbReference type="PROSITE" id="PS50043"/>
    </source>
</evidence>
<keyword evidence="2" id="KW-0238">DNA-binding</keyword>
<evidence type="ECO:0000313" key="5">
    <source>
        <dbReference type="EMBL" id="WBW60219.1"/>
    </source>
</evidence>
<dbReference type="AlphaFoldDB" id="A0AAJ5QSD8"/>
<dbReference type="PRINTS" id="PR00038">
    <property type="entry name" value="HTHLUXR"/>
</dbReference>
<dbReference type="EMBL" id="CP112887">
    <property type="protein sequence ID" value="WBW60219.1"/>
    <property type="molecule type" value="Genomic_DNA"/>
</dbReference>
<dbReference type="RefSeq" id="WP_271207219.1">
    <property type="nucleotide sequence ID" value="NZ_CP112887.1"/>
</dbReference>
<dbReference type="InterPro" id="IPR036388">
    <property type="entry name" value="WH-like_DNA-bd_sf"/>
</dbReference>
<organism evidence="5 6">
    <name type="scientific">Klebsiella electrica</name>
    <dbReference type="NCBI Taxonomy" id="1259973"/>
    <lineage>
        <taxon>Bacteria</taxon>
        <taxon>Pseudomonadati</taxon>
        <taxon>Pseudomonadota</taxon>
        <taxon>Gammaproteobacteria</taxon>
        <taxon>Enterobacterales</taxon>
        <taxon>Enterobacteriaceae</taxon>
        <taxon>Klebsiella/Raoultella group</taxon>
        <taxon>Klebsiella</taxon>
    </lineage>
</organism>
<dbReference type="Pfam" id="PF00196">
    <property type="entry name" value="GerE"/>
    <property type="match status" value="1"/>
</dbReference>
<dbReference type="InterPro" id="IPR016032">
    <property type="entry name" value="Sig_transdc_resp-reg_C-effctor"/>
</dbReference>
<dbReference type="CDD" id="cd06170">
    <property type="entry name" value="LuxR_C_like"/>
    <property type="match status" value="1"/>
</dbReference>
<dbReference type="PROSITE" id="PS50043">
    <property type="entry name" value="HTH_LUXR_2"/>
    <property type="match status" value="1"/>
</dbReference>
<keyword evidence="6" id="KW-1185">Reference proteome</keyword>
<dbReference type="SMART" id="SM00421">
    <property type="entry name" value="HTH_LUXR"/>
    <property type="match status" value="1"/>
</dbReference>
<proteinExistence type="predicted"/>
<dbReference type="GO" id="GO:0006355">
    <property type="term" value="P:regulation of DNA-templated transcription"/>
    <property type="evidence" value="ECO:0007669"/>
    <property type="project" value="InterPro"/>
</dbReference>
<reference evidence="5 6" key="1">
    <citation type="journal article" date="2023" name="Microbiol. Resour. Announc.">
        <title>Complete Genome Sequence of the First Colistin-Resistant Raoultella electrica Strain.</title>
        <authorList>
            <person name="Aldeia C."/>
            <person name="Campos-Madueno E.I."/>
            <person name="Sendi P."/>
            <person name="Endimiani A."/>
        </authorList>
    </citation>
    <scope>NUCLEOTIDE SEQUENCE [LARGE SCALE GENOMIC DNA]</scope>
    <source>
        <strain evidence="5 6">S2-IND-01-C</strain>
    </source>
</reference>
<protein>
    <submittedName>
        <fullName evidence="5">LuxR C-terminal-related transcriptional regulator</fullName>
    </submittedName>
</protein>
<dbReference type="PANTHER" id="PTHR44688">
    <property type="entry name" value="DNA-BINDING TRANSCRIPTIONAL ACTIVATOR DEVR_DOSR"/>
    <property type="match status" value="1"/>
</dbReference>
<evidence type="ECO:0000313" key="6">
    <source>
        <dbReference type="Proteomes" id="UP001210130"/>
    </source>
</evidence>
<feature type="domain" description="HTH luxR-type" evidence="4">
    <location>
        <begin position="155"/>
        <end position="220"/>
    </location>
</feature>
<dbReference type="PROSITE" id="PS00622">
    <property type="entry name" value="HTH_LUXR_1"/>
    <property type="match status" value="1"/>
</dbReference>
<sequence length="227" mass="25961">MSALLKASRNDAIIARCLLTISQLIPLSSAVFYRVNDGLKPEHYILHNISANTHQQYLECFQPLDPLLPSRFSHQAITMAAMTPGVCDRNRHYYHEFMLPNNVRDMTEVFIRRDRRIIAGISLMRDVAFSCEERLRAQAVLPLVELAIHDCLQQEDDLPAMLTAKEREIVGMVREGASNKLIARQLDISLSTVKTHLRNIFAKTEVVNRTELVSRTWMPSAQRTLHL</sequence>
<evidence type="ECO:0000256" key="2">
    <source>
        <dbReference type="ARBA" id="ARBA00023125"/>
    </source>
</evidence>